<proteinExistence type="predicted"/>
<organism evidence="1 2">
    <name type="scientific">Kingdonia uniflora</name>
    <dbReference type="NCBI Taxonomy" id="39325"/>
    <lineage>
        <taxon>Eukaryota</taxon>
        <taxon>Viridiplantae</taxon>
        <taxon>Streptophyta</taxon>
        <taxon>Embryophyta</taxon>
        <taxon>Tracheophyta</taxon>
        <taxon>Spermatophyta</taxon>
        <taxon>Magnoliopsida</taxon>
        <taxon>Ranunculales</taxon>
        <taxon>Circaeasteraceae</taxon>
        <taxon>Kingdonia</taxon>
    </lineage>
</organism>
<evidence type="ECO:0000313" key="1">
    <source>
        <dbReference type="EMBL" id="KAF6156146.1"/>
    </source>
</evidence>
<dbReference type="Proteomes" id="UP000541444">
    <property type="component" value="Unassembled WGS sequence"/>
</dbReference>
<gene>
    <name evidence="1" type="ORF">GIB67_024116</name>
</gene>
<name>A0A7J7MMN6_9MAGN</name>
<reference evidence="1 2" key="1">
    <citation type="journal article" date="2020" name="IScience">
        <title>Genome Sequencing of the Endangered Kingdonia uniflora (Circaeasteraceae, Ranunculales) Reveals Potential Mechanisms of Evolutionary Specialization.</title>
        <authorList>
            <person name="Sun Y."/>
            <person name="Deng T."/>
            <person name="Zhang A."/>
            <person name="Moore M.J."/>
            <person name="Landis J.B."/>
            <person name="Lin N."/>
            <person name="Zhang H."/>
            <person name="Zhang X."/>
            <person name="Huang J."/>
            <person name="Zhang X."/>
            <person name="Sun H."/>
            <person name="Wang H."/>
        </authorList>
    </citation>
    <scope>NUCLEOTIDE SEQUENCE [LARGE SCALE GENOMIC DNA]</scope>
    <source>
        <strain evidence="1">TB1705</strain>
        <tissue evidence="1">Leaf</tissue>
    </source>
</reference>
<accession>A0A7J7MMN6</accession>
<keyword evidence="2" id="KW-1185">Reference proteome</keyword>
<evidence type="ECO:0000313" key="2">
    <source>
        <dbReference type="Proteomes" id="UP000541444"/>
    </source>
</evidence>
<dbReference type="EMBL" id="JACGCM010001377">
    <property type="protein sequence ID" value="KAF6156146.1"/>
    <property type="molecule type" value="Genomic_DNA"/>
</dbReference>
<dbReference type="AlphaFoldDB" id="A0A7J7MMN6"/>
<sequence>MQNTSADNTQTKFEITTAIPSKGIFVQRENNLQIDKITLTQQQPSVVADNAPSKRSLAQRAKREEERQIVMMDATINNTYSNSNVGINGENSFMVATSKRALAQCARREREKRKKTTTFHLQTENNIHRDVYFNWDTSTQQYSRCQKAGNETNAPHALDNAGENFEACRVAPTEILGIDETTNTATRLRKHIFEIGESSRVPIDIVNEPPQKPFMDEHFFSDDNMDLDFEFNIDPFNP</sequence>
<protein>
    <submittedName>
        <fullName evidence="1">Uncharacterized protein</fullName>
    </submittedName>
</protein>
<comment type="caution">
    <text evidence="1">The sequence shown here is derived from an EMBL/GenBank/DDBJ whole genome shotgun (WGS) entry which is preliminary data.</text>
</comment>